<evidence type="ECO:0000313" key="3">
    <source>
        <dbReference type="EMBL" id="MFC5345336.1"/>
    </source>
</evidence>
<comment type="caution">
    <text evidence="3">The sequence shown here is derived from an EMBL/GenBank/DDBJ whole genome shotgun (WGS) entry which is preliminary data.</text>
</comment>
<evidence type="ECO:0000313" key="4">
    <source>
        <dbReference type="Proteomes" id="UP001596152"/>
    </source>
</evidence>
<gene>
    <name evidence="3" type="ORF">ACFPIE_15575</name>
</gene>
<dbReference type="Gene3D" id="3.40.50.300">
    <property type="entry name" value="P-loop containing nucleotide triphosphate hydrolases"/>
    <property type="match status" value="1"/>
</dbReference>
<dbReference type="RefSeq" id="WP_374036497.1">
    <property type="nucleotide sequence ID" value="NZ_CP169082.1"/>
</dbReference>
<keyword evidence="4" id="KW-1185">Reference proteome</keyword>
<name>A0ABW0FVF1_9CAUL</name>
<dbReference type="InterPro" id="IPR026937">
    <property type="entry name" value="SBNO_Helicase_C_dom"/>
</dbReference>
<dbReference type="PANTHER" id="PTHR12706">
    <property type="entry name" value="STRAWBERRY NOTCH-RELATED"/>
    <property type="match status" value="1"/>
</dbReference>
<accession>A0ABW0FVF1</accession>
<dbReference type="PROSITE" id="PS51192">
    <property type="entry name" value="HELICASE_ATP_BIND_1"/>
    <property type="match status" value="1"/>
</dbReference>
<dbReference type="InterPro" id="IPR026741">
    <property type="entry name" value="SNO"/>
</dbReference>
<protein>
    <submittedName>
        <fullName evidence="3">Strawberry notch-like NTP hydrolase domain-containing protein</fullName>
    </submittedName>
</protein>
<proteinExistence type="inferred from homology"/>
<dbReference type="Proteomes" id="UP001596152">
    <property type="component" value="Unassembled WGS sequence"/>
</dbReference>
<dbReference type="InterPro" id="IPR014001">
    <property type="entry name" value="Helicase_ATP-bd"/>
</dbReference>
<dbReference type="EMBL" id="JBHSLF010000046">
    <property type="protein sequence ID" value="MFC5345336.1"/>
    <property type="molecule type" value="Genomic_DNA"/>
</dbReference>
<organism evidence="3 4">
    <name type="scientific">Brevundimonas staleyi</name>
    <dbReference type="NCBI Taxonomy" id="74326"/>
    <lineage>
        <taxon>Bacteria</taxon>
        <taxon>Pseudomonadati</taxon>
        <taxon>Pseudomonadota</taxon>
        <taxon>Alphaproteobacteria</taxon>
        <taxon>Caulobacterales</taxon>
        <taxon>Caulobacteraceae</taxon>
        <taxon>Brevundimonas</taxon>
    </lineage>
</organism>
<comment type="similarity">
    <text evidence="1">Belongs to the SBNO family.</text>
</comment>
<dbReference type="SUPFAM" id="SSF52540">
    <property type="entry name" value="P-loop containing nucleoside triphosphate hydrolases"/>
    <property type="match status" value="1"/>
</dbReference>
<dbReference type="CDD" id="cd02440">
    <property type="entry name" value="AdoMet_MTases"/>
    <property type="match status" value="1"/>
</dbReference>
<dbReference type="Pfam" id="PF13872">
    <property type="entry name" value="AAA_34"/>
    <property type="match status" value="1"/>
</dbReference>
<dbReference type="InterPro" id="IPR027417">
    <property type="entry name" value="P-loop_NTPase"/>
</dbReference>
<dbReference type="PANTHER" id="PTHR12706:SF30">
    <property type="entry name" value="PROTEIN STRAWBERRY NOTCH-RELATED"/>
    <property type="match status" value="1"/>
</dbReference>
<feature type="domain" description="Helicase ATP-binding" evidence="2">
    <location>
        <begin position="469"/>
        <end position="636"/>
    </location>
</feature>
<evidence type="ECO:0000259" key="2">
    <source>
        <dbReference type="PROSITE" id="PS51192"/>
    </source>
</evidence>
<dbReference type="SUPFAM" id="SSF53335">
    <property type="entry name" value="S-adenosyl-L-methionine-dependent methyltransferases"/>
    <property type="match status" value="1"/>
</dbReference>
<dbReference type="Pfam" id="PF13871">
    <property type="entry name" value="Helicase_C_4"/>
    <property type="match status" value="1"/>
</dbReference>
<reference evidence="4" key="1">
    <citation type="journal article" date="2019" name="Int. J. Syst. Evol. Microbiol.">
        <title>The Global Catalogue of Microorganisms (GCM) 10K type strain sequencing project: providing services to taxonomists for standard genome sequencing and annotation.</title>
        <authorList>
            <consortium name="The Broad Institute Genomics Platform"/>
            <consortium name="The Broad Institute Genome Sequencing Center for Infectious Disease"/>
            <person name="Wu L."/>
            <person name="Ma J."/>
        </authorList>
    </citation>
    <scope>NUCLEOTIDE SEQUENCE [LARGE SCALE GENOMIC DNA]</scope>
    <source>
        <strain evidence="4">JCM 12125</strain>
    </source>
</reference>
<evidence type="ECO:0000256" key="1">
    <source>
        <dbReference type="ARBA" id="ARBA00006992"/>
    </source>
</evidence>
<dbReference type="Gene3D" id="3.40.50.150">
    <property type="entry name" value="Vaccinia Virus protein VP39"/>
    <property type="match status" value="1"/>
</dbReference>
<dbReference type="InterPro" id="IPR029063">
    <property type="entry name" value="SAM-dependent_MTases_sf"/>
</dbReference>
<dbReference type="InterPro" id="IPR039187">
    <property type="entry name" value="SNO_AAA"/>
</dbReference>
<sequence>MTLSAPSAGLDLFPRAAAPDTPANILAAARALTPCLARSRPLDRRRVSAVMTTAFGATDAQGAWCWRDAYDAIEAATVLQIRRLTPQLNRLEETPAAVAGLLARLSDLGLTHTRRSEDQVARDQFSTPPQWAALLALAGGIRPGDRILEPSAGTGLVAVIAEALGGRLTLNERDDHRAALLDGLFPSTAPSRLDARHLHDLLEDAGTFDVVVMNPTFSDLAAHLASGLQSLADDGRLAAIVPDSALNDPGLLAALSQRGEVVGRIGLPPRAFARHGTSVETGLLVMDRRGEGAVPGRTVLPEVIAGGDLAETAARVSALPQRRGARPRPVSVPVPAGPPALRARGIALPSGRFGFLSGAAPLAYETRDWGGEGRDVGLYQAHALARIVLEPERPHPSPLVESGPMASIAPPAPSYRPVLPPVLRAEGRISDAQTETVIYAGEAHAAYLPGRWRIGEADHEIRLVPDIEVDAPQMRRGFFLGDGTGCGKGRQIAAVIADNMAQGRVRALWLSRNDALLEDARRDWAAIGGGAHEILPLSRWKQGEAIRLDRGILFATYATLRQPARGERASRLDQIVAWLGGDFDGVIAFDEAHAMANAAGGGKGSRGSRKPSLQGRAGLALQNRLPQARVLYVSATGATTAENLAYAARLGLWGGSEAPFTSRADFLEAMDRGGVAAMELVARELKALGLYVARSLSFEGVEYEPLVHPLTPDDGAIWDAWADAFQIIHAHLAEALKATGVSDDEGRPKSAMAAGAALSAFEGAKLRFFGHLLAGLKAPRLVAAIREDLGQNRSAVVQIVSTNEAVMERRLASVPPEEWNNLSIDLTPREYVLDYLREAFPVHLMEAIEDGEGGVTLVPVMVDGRPAVSREAVERRAFLIARMAGLPAVPGVLDALLEAFGTDGVAEITGRSRRVVVRDGRRIVERRGSSAARAETDAFMSGRKRVLVFSDAGGTGRSYHADLSAANRQRRVHYLVEPGWRADAAIQGLGRSHRTHQACPPLFRPVTTDIQGEKRFISTIARRLDTLGALTRGERRTAGAGLFRAEDNLESPWARRALLVFYGALAFGDLPAMTLETFSTRTGLNLLDADGGLKPTDALPPIPTFLNRLLALRIADQNALFAAFDDILSGLLERAAASGELDRGLEDIEAEELDVLSEETIRTDPTTAARTDLVTFALRVRRNLLGADAALALALSRDGAFTFAINERSGRAALVELGLTTASDTDRLVSAVRLVRPDDRQLMPDKAFAESSWREATAEHWRRAWEAEVAHTDPWRSRELTLATGLLLPIWGRLPARGCSVRRVRAPDGRRWLGRVLDPVQAQSLKAALGLTDVATVWSDGGRTTTALVENGVQLSLEGGLWLKRARVMDRWRIEVVGGRTDRDALVALGCFVEIIAFTPRVFIPVDQPEVVQAVLRRHPVQTVLEGLAA</sequence>